<feature type="transmembrane region" description="Helical" evidence="11">
    <location>
        <begin position="12"/>
        <end position="33"/>
    </location>
</feature>
<comment type="subcellular location">
    <subcellularLocation>
        <location evidence="1">Membrane</location>
        <topology evidence="1">Single-pass type II membrane protein</topology>
    </subcellularLocation>
</comment>
<feature type="compositionally biased region" description="Acidic residues" evidence="10">
    <location>
        <begin position="552"/>
        <end position="565"/>
    </location>
</feature>
<dbReference type="GO" id="GO:0006493">
    <property type="term" value="P:protein O-linked glycosylation"/>
    <property type="evidence" value="ECO:0007669"/>
    <property type="project" value="TreeGrafter"/>
</dbReference>
<dbReference type="EMBL" id="MU620968">
    <property type="protein sequence ID" value="KAI8575851.1"/>
    <property type="molecule type" value="Genomic_DNA"/>
</dbReference>
<comment type="caution">
    <text evidence="12">The sequence shown here is derived from an EMBL/GenBank/DDBJ whole genome shotgun (WGS) entry which is preliminary data.</text>
</comment>
<feature type="region of interest" description="Disordered" evidence="10">
    <location>
        <begin position="529"/>
        <end position="565"/>
    </location>
</feature>
<keyword evidence="3" id="KW-0328">Glycosyltransferase</keyword>
<evidence type="ECO:0000256" key="10">
    <source>
        <dbReference type="SAM" id="MobiDB-lite"/>
    </source>
</evidence>
<evidence type="ECO:0000256" key="5">
    <source>
        <dbReference type="ARBA" id="ARBA00022692"/>
    </source>
</evidence>
<evidence type="ECO:0000256" key="7">
    <source>
        <dbReference type="ARBA" id="ARBA00022989"/>
    </source>
</evidence>
<keyword evidence="6" id="KW-0735">Signal-anchor</keyword>
<evidence type="ECO:0000256" key="1">
    <source>
        <dbReference type="ARBA" id="ARBA00004606"/>
    </source>
</evidence>
<dbReference type="GO" id="GO:0005794">
    <property type="term" value="C:Golgi apparatus"/>
    <property type="evidence" value="ECO:0007669"/>
    <property type="project" value="TreeGrafter"/>
</dbReference>
<evidence type="ECO:0000256" key="11">
    <source>
        <dbReference type="SAM" id="Phobius"/>
    </source>
</evidence>
<evidence type="ECO:0000313" key="13">
    <source>
        <dbReference type="Proteomes" id="UP001206595"/>
    </source>
</evidence>
<evidence type="ECO:0000256" key="3">
    <source>
        <dbReference type="ARBA" id="ARBA00022676"/>
    </source>
</evidence>
<dbReference type="GO" id="GO:0000033">
    <property type="term" value="F:alpha-1,3-mannosyltransferase activity"/>
    <property type="evidence" value="ECO:0007669"/>
    <property type="project" value="TreeGrafter"/>
</dbReference>
<keyword evidence="4" id="KW-0808">Transferase</keyword>
<reference evidence="12" key="2">
    <citation type="journal article" date="2022" name="Proc. Natl. Acad. Sci. U.S.A.">
        <title>Diploid-dominant life cycles characterize the early evolution of Fungi.</title>
        <authorList>
            <person name="Amses K.R."/>
            <person name="Simmons D.R."/>
            <person name="Longcore J.E."/>
            <person name="Mondo S.J."/>
            <person name="Seto K."/>
            <person name="Jeronimo G.H."/>
            <person name="Bonds A.E."/>
            <person name="Quandt C.A."/>
            <person name="Davis W.J."/>
            <person name="Chang Y."/>
            <person name="Federici B.A."/>
            <person name="Kuo A."/>
            <person name="LaButti K."/>
            <person name="Pangilinan J."/>
            <person name="Andreopoulos W."/>
            <person name="Tritt A."/>
            <person name="Riley R."/>
            <person name="Hundley H."/>
            <person name="Johnson J."/>
            <person name="Lipzen A."/>
            <person name="Barry K."/>
            <person name="Lang B.F."/>
            <person name="Cuomo C.A."/>
            <person name="Buchler N.E."/>
            <person name="Grigoriev I.V."/>
            <person name="Spatafora J.W."/>
            <person name="Stajich J.E."/>
            <person name="James T.Y."/>
        </authorList>
    </citation>
    <scope>NUCLEOTIDE SEQUENCE</scope>
    <source>
        <strain evidence="12">AG</strain>
    </source>
</reference>
<accession>A0AAD5HAU0</accession>
<evidence type="ECO:0008006" key="14">
    <source>
        <dbReference type="Google" id="ProtNLM"/>
    </source>
</evidence>
<dbReference type="Pfam" id="PF11051">
    <property type="entry name" value="Mannosyl_trans3"/>
    <property type="match status" value="2"/>
</dbReference>
<organism evidence="12 13">
    <name type="scientific">Umbelopsis ramanniana AG</name>
    <dbReference type="NCBI Taxonomy" id="1314678"/>
    <lineage>
        <taxon>Eukaryota</taxon>
        <taxon>Fungi</taxon>
        <taxon>Fungi incertae sedis</taxon>
        <taxon>Mucoromycota</taxon>
        <taxon>Mucoromycotina</taxon>
        <taxon>Umbelopsidomycetes</taxon>
        <taxon>Umbelopsidales</taxon>
        <taxon>Umbelopsidaceae</taxon>
        <taxon>Umbelopsis</taxon>
    </lineage>
</organism>
<evidence type="ECO:0000256" key="9">
    <source>
        <dbReference type="ARBA" id="ARBA00023180"/>
    </source>
</evidence>
<evidence type="ECO:0000256" key="6">
    <source>
        <dbReference type="ARBA" id="ARBA00022968"/>
    </source>
</evidence>
<dbReference type="RefSeq" id="XP_051440855.1">
    <property type="nucleotide sequence ID" value="XM_051592064.1"/>
</dbReference>
<proteinExistence type="inferred from homology"/>
<dbReference type="GO" id="GO:0016020">
    <property type="term" value="C:membrane"/>
    <property type="evidence" value="ECO:0007669"/>
    <property type="project" value="UniProtKB-SubCell"/>
</dbReference>
<sequence length="565" mass="65391">MPQSWDLSRHIQLAVLMLILMGIIAITVRVDFWEDYSSRSISKDAEEMQKLIANQQETLREDEDRRKMTKIKEIEGRRAVLEPVILANDTDLEVLLQSYDIAVPHPSKPWNLSDTEYLLSVKGQSDWMNLLTQPEDRPNFKSLTMQERTYKALFQYLDELQSNGKDIQQPPFKDTWELFLQLETVLYPWLHLQYISLFDAQKQSKGAGMIFCVGNDQFYHAATTIRSIREAHKSNIPIEIFYINDDDLSEVKRQYFETEFTNVKTVDLSQYIDDTWTQFGGWAMKPFAILASSFTEVILSDADVFFFKKPESFLEDAGYKKTGSLFFYDRTLFADWDGGRKWMLSFLPTMSSLVRKTRWFTLRSSHEQESGVVVIDKRKAALGLMSTCKMNDKRERDEVTYDRVHGDKETFWVGYEMMQTPYAFVSSYGAVIGGLGDGGEPTRVCGNQLHLGVDGRPWWWNGGLLRDKNRWPDRYMKFTHFAEGEDWDFETSCIVEEDGIKELTKQEKTLTESFLILDAKRKKDQLAMHDGTWKPSSAGNTSGHNAKVAFSPDEDTTDMPESDED</sequence>
<keyword evidence="13" id="KW-1185">Reference proteome</keyword>
<dbReference type="PANTHER" id="PTHR31392:SF1">
    <property type="entry name" value="ALPHA-1,3-MANNOSYLTRANSFERASE MNN1-RELATED"/>
    <property type="match status" value="1"/>
</dbReference>
<dbReference type="GeneID" id="75917407"/>
<name>A0AAD5HAU0_UMBRA</name>
<dbReference type="InterPro" id="IPR029044">
    <property type="entry name" value="Nucleotide-diphossugar_trans"/>
</dbReference>
<evidence type="ECO:0000256" key="4">
    <source>
        <dbReference type="ARBA" id="ARBA00022679"/>
    </source>
</evidence>
<dbReference type="Proteomes" id="UP001206595">
    <property type="component" value="Unassembled WGS sequence"/>
</dbReference>
<evidence type="ECO:0000256" key="2">
    <source>
        <dbReference type="ARBA" id="ARBA00009105"/>
    </source>
</evidence>
<keyword evidence="8 11" id="KW-0472">Membrane</keyword>
<keyword evidence="7 11" id="KW-1133">Transmembrane helix</keyword>
<protein>
    <recommendedName>
        <fullName evidence="14">Alpha-1,3-mannosyltransferase</fullName>
    </recommendedName>
</protein>
<reference evidence="12" key="1">
    <citation type="submission" date="2021-06" db="EMBL/GenBank/DDBJ databases">
        <authorList>
            <consortium name="DOE Joint Genome Institute"/>
            <person name="Mondo S.J."/>
            <person name="Amses K.R."/>
            <person name="Simmons D.R."/>
            <person name="Longcore J.E."/>
            <person name="Seto K."/>
            <person name="Alves G.H."/>
            <person name="Bonds A.E."/>
            <person name="Quandt C.A."/>
            <person name="Davis W.J."/>
            <person name="Chang Y."/>
            <person name="Letcher P.M."/>
            <person name="Powell M.J."/>
            <person name="Kuo A."/>
            <person name="Labutti K."/>
            <person name="Pangilinan J."/>
            <person name="Andreopoulos W."/>
            <person name="Tritt A."/>
            <person name="Riley R."/>
            <person name="Hundley H."/>
            <person name="Johnson J."/>
            <person name="Lipzen A."/>
            <person name="Barry K."/>
            <person name="Berbee M.L."/>
            <person name="Buchler N.E."/>
            <person name="Grigoriev I.V."/>
            <person name="Spatafora J.W."/>
            <person name="Stajich J.E."/>
            <person name="James T.Y."/>
        </authorList>
    </citation>
    <scope>NUCLEOTIDE SEQUENCE</scope>
    <source>
        <strain evidence="12">AG</strain>
    </source>
</reference>
<dbReference type="InterPro" id="IPR022751">
    <property type="entry name" value="Alpha_mannosyltransferase"/>
</dbReference>
<evidence type="ECO:0000256" key="8">
    <source>
        <dbReference type="ARBA" id="ARBA00023136"/>
    </source>
</evidence>
<comment type="similarity">
    <text evidence="2">Belongs to the MNN1/MNT family.</text>
</comment>
<gene>
    <name evidence="12" type="ORF">K450DRAFT_259855</name>
</gene>
<feature type="compositionally biased region" description="Polar residues" evidence="10">
    <location>
        <begin position="534"/>
        <end position="544"/>
    </location>
</feature>
<keyword evidence="9" id="KW-0325">Glycoprotein</keyword>
<evidence type="ECO:0000313" key="12">
    <source>
        <dbReference type="EMBL" id="KAI8575851.1"/>
    </source>
</evidence>
<dbReference type="PANTHER" id="PTHR31392">
    <property type="entry name" value="ALPHA-1,3-MANNOSYLTRANSFERASE MNN1-RELATED"/>
    <property type="match status" value="1"/>
</dbReference>
<dbReference type="SUPFAM" id="SSF53448">
    <property type="entry name" value="Nucleotide-diphospho-sugar transferases"/>
    <property type="match status" value="1"/>
</dbReference>
<dbReference type="AlphaFoldDB" id="A0AAD5HAU0"/>
<keyword evidence="5 11" id="KW-0812">Transmembrane</keyword>